<dbReference type="GO" id="GO:0043721">
    <property type="term" value="F:4-hydroxybutanoyl-CoA dehydratase activity"/>
    <property type="evidence" value="ECO:0007669"/>
    <property type="project" value="UniProtKB-EC"/>
</dbReference>
<dbReference type="InterPro" id="IPR024719">
    <property type="entry name" value="HpaB/PvcC/4-BUDH_C"/>
</dbReference>
<accession>A0A2K5ANW7</accession>
<reference evidence="8" key="1">
    <citation type="submission" date="2018-01" db="EMBL/GenBank/DDBJ databases">
        <authorList>
            <person name="Kerou L M."/>
        </authorList>
    </citation>
    <scope>NUCLEOTIDE SEQUENCE [LARGE SCALE GENOMIC DNA]</scope>
    <source>
        <strain evidence="8">SCU2</strain>
    </source>
</reference>
<dbReference type="Gene3D" id="1.10.3140.10">
    <property type="entry name" value="4-hydroxybutyryl-coa dehydratase, domain 1"/>
    <property type="match status" value="1"/>
</dbReference>
<protein>
    <submittedName>
        <fullName evidence="7">4-hydroxybutyryl-CoA dehydratase</fullName>
        <ecNumber evidence="7">4.2.1.120</ecNumber>
    </submittedName>
</protein>
<evidence type="ECO:0000256" key="1">
    <source>
        <dbReference type="ARBA" id="ARBA00022630"/>
    </source>
</evidence>
<dbReference type="PIRSF" id="PIRSF000331">
    <property type="entry name" value="HpaA_HpaB"/>
    <property type="match status" value="1"/>
</dbReference>
<evidence type="ECO:0000259" key="5">
    <source>
        <dbReference type="Pfam" id="PF03241"/>
    </source>
</evidence>
<name>A0A2K5ANW7_9ARCH</name>
<dbReference type="SUPFAM" id="SSF47203">
    <property type="entry name" value="Acyl-CoA dehydrogenase C-terminal domain-like"/>
    <property type="match status" value="1"/>
</dbReference>
<evidence type="ECO:0000313" key="8">
    <source>
        <dbReference type="Proteomes" id="UP000236248"/>
    </source>
</evidence>
<keyword evidence="8" id="KW-1185">Reference proteome</keyword>
<dbReference type="SUPFAM" id="SSF56645">
    <property type="entry name" value="Acyl-CoA dehydrogenase NM domain-like"/>
    <property type="match status" value="1"/>
</dbReference>
<dbReference type="Proteomes" id="UP000236248">
    <property type="component" value="Chromosome NCAV"/>
</dbReference>
<dbReference type="Gene3D" id="2.40.110.10">
    <property type="entry name" value="Butyryl-CoA Dehydrogenase, subunit A, domain 2"/>
    <property type="match status" value="1"/>
</dbReference>
<dbReference type="Pfam" id="PF03241">
    <property type="entry name" value="HpaB"/>
    <property type="match status" value="1"/>
</dbReference>
<evidence type="ECO:0000259" key="6">
    <source>
        <dbReference type="Pfam" id="PF11794"/>
    </source>
</evidence>
<dbReference type="GO" id="GO:0016627">
    <property type="term" value="F:oxidoreductase activity, acting on the CH-CH group of donors"/>
    <property type="evidence" value="ECO:0007669"/>
    <property type="project" value="InterPro"/>
</dbReference>
<feature type="region of interest" description="Disordered" evidence="4">
    <location>
        <begin position="484"/>
        <end position="510"/>
    </location>
</feature>
<feature type="domain" description="HpaB/PvcC/4-BUDH N-terminal" evidence="6">
    <location>
        <begin position="9"/>
        <end position="274"/>
    </location>
</feature>
<keyword evidence="2" id="KW-0274">FAD</keyword>
<dbReference type="Pfam" id="PF11794">
    <property type="entry name" value="HpaB_N"/>
    <property type="match status" value="1"/>
</dbReference>
<evidence type="ECO:0000256" key="4">
    <source>
        <dbReference type="SAM" id="MobiDB-lite"/>
    </source>
</evidence>
<dbReference type="EC" id="4.2.1.120" evidence="7"/>
<sequence length="510" mass="57021">MKSMTIRNGQEYIESLRRRKIKVYLFGELVENPVDHPIIRPSVNAVAETYDLASREPDLATAYSPLIGKRVNRFLHITTSADDLVKQNEMQRKLGQLTGTCFQRCVGMDALNALYSVTYEIDEKYGTQYHKRLVDFIKYVQEENYVIGGAMTDPKGDRSKSPSEQDDPDVFVHIVKQNDEGIVIRGAKMHQTGCINSHWIVVMPTMRLKPEEKEYAVSCAIPVDDPGLTFVYGRQSCDTRSMDGNIDVGNAMYAGQEAMIIIDDVFVPWKYVFMCGETEFVPVLVERFTTYHRRSYVCKSGVGDVLIGAAASIADYNGVLDASHVREKLVEMVFLNEIVYGTGIASSYKARATKAGNYINDEILANVCKHHLTKFTFEMARLAQDLTGGIVATLPSEKDLKHPEIGPKLMKYLATKNGVDPEHRVRMARLIENMTMGRNAVGYLSESLHGAGSPQAQRILIARYMNLEEKMKFAKRLAGISDALNGKEEEEEEESATLTSSAPAPSTHSD</sequence>
<dbReference type="InterPro" id="IPR046373">
    <property type="entry name" value="Acyl-CoA_Oxase/DH_mid-dom_sf"/>
</dbReference>
<dbReference type="InterPro" id="IPR004925">
    <property type="entry name" value="HpaB/PvcC/4-BUDH"/>
</dbReference>
<gene>
    <name evidence="7" type="ORF">NCAV_0127</name>
</gene>
<dbReference type="AlphaFoldDB" id="A0A2K5ANW7"/>
<proteinExistence type="predicted"/>
<dbReference type="EMBL" id="LT981265">
    <property type="protein sequence ID" value="SPC33327.1"/>
    <property type="molecule type" value="Genomic_DNA"/>
</dbReference>
<dbReference type="InterPro" id="IPR024674">
    <property type="entry name" value="HpaB/PvcC/4-BUDH_N"/>
</dbReference>
<feature type="compositionally biased region" description="Low complexity" evidence="4">
    <location>
        <begin position="496"/>
        <end position="510"/>
    </location>
</feature>
<dbReference type="InterPro" id="IPR036250">
    <property type="entry name" value="AcylCo_DH-like_C"/>
</dbReference>
<dbReference type="Gene3D" id="1.20.140.10">
    <property type="entry name" value="Butyryl-CoA Dehydrogenase, subunit A, domain 3"/>
    <property type="match status" value="1"/>
</dbReference>
<keyword evidence="1" id="KW-0285">Flavoprotein</keyword>
<dbReference type="PANTHER" id="PTHR36117">
    <property type="entry name" value="4-HYDROXYPHENYLACETATE 3-MONOOXYGENASE-RELATED"/>
    <property type="match status" value="1"/>
</dbReference>
<keyword evidence="3" id="KW-0560">Oxidoreductase</keyword>
<evidence type="ECO:0000256" key="3">
    <source>
        <dbReference type="ARBA" id="ARBA00023002"/>
    </source>
</evidence>
<feature type="domain" description="HpaB/PvcC/4-BUDH C-terminal" evidence="5">
    <location>
        <begin position="284"/>
        <end position="479"/>
    </location>
</feature>
<organism evidence="7 8">
    <name type="scientific">Candidatus Nitrosocaldus cavascurensis</name>
    <dbReference type="NCBI Taxonomy" id="2058097"/>
    <lineage>
        <taxon>Archaea</taxon>
        <taxon>Nitrososphaerota</taxon>
        <taxon>Nitrososphaeria</taxon>
        <taxon>Candidatus Nitrosocaldales</taxon>
        <taxon>Candidatus Nitrosocaldaceae</taxon>
        <taxon>Candidatus Nitrosocaldus</taxon>
    </lineage>
</organism>
<dbReference type="KEGG" id="ncv:NCAV_0127"/>
<dbReference type="PANTHER" id="PTHR36117:SF3">
    <property type="entry name" value="4-HYDROXYPHENYLACETATE 3-MONOOXYGENASE-RELATED"/>
    <property type="match status" value="1"/>
</dbReference>
<evidence type="ECO:0000313" key="7">
    <source>
        <dbReference type="EMBL" id="SPC33327.1"/>
    </source>
</evidence>
<evidence type="ECO:0000256" key="2">
    <source>
        <dbReference type="ARBA" id="ARBA00022827"/>
    </source>
</evidence>
<dbReference type="InterPro" id="IPR009100">
    <property type="entry name" value="AcylCoA_DH/oxidase_NM_dom_sf"/>
</dbReference>
<keyword evidence="7" id="KW-0456">Lyase</keyword>